<dbReference type="RefSeq" id="WP_115549126.1">
    <property type="nucleotide sequence ID" value="NZ_QRGP01000001.1"/>
</dbReference>
<name>A0A371BJ14_9SPHN</name>
<reference evidence="3" key="1">
    <citation type="submission" date="2018-08" db="EMBL/GenBank/DDBJ databases">
        <authorList>
            <person name="Kim S.-J."/>
            <person name="Jung G.-Y."/>
        </authorList>
    </citation>
    <scope>NUCLEOTIDE SEQUENCE [LARGE SCALE GENOMIC DNA]</scope>
    <source>
        <strain evidence="3">GY_G</strain>
    </source>
</reference>
<gene>
    <name evidence="2" type="ORF">DXH95_09685</name>
</gene>
<dbReference type="Pfam" id="PF03691">
    <property type="entry name" value="UPF0167"/>
    <property type="match status" value="1"/>
</dbReference>
<dbReference type="InterPro" id="IPR005363">
    <property type="entry name" value="UPF0167"/>
</dbReference>
<organism evidence="2 3">
    <name type="scientific">Sphingorhabdus pulchriflava</name>
    <dbReference type="NCBI Taxonomy" id="2292257"/>
    <lineage>
        <taxon>Bacteria</taxon>
        <taxon>Pseudomonadati</taxon>
        <taxon>Pseudomonadota</taxon>
        <taxon>Alphaproteobacteria</taxon>
        <taxon>Sphingomonadales</taxon>
        <taxon>Sphingomonadaceae</taxon>
        <taxon>Sphingorhabdus</taxon>
    </lineage>
</organism>
<keyword evidence="3" id="KW-1185">Reference proteome</keyword>
<protein>
    <submittedName>
        <fullName evidence="2">Uncharacterized protein</fullName>
    </submittedName>
</protein>
<accession>A0A371BJ14</accession>
<evidence type="ECO:0000313" key="3">
    <source>
        <dbReference type="Proteomes" id="UP000263833"/>
    </source>
</evidence>
<dbReference type="Proteomes" id="UP000263833">
    <property type="component" value="Unassembled WGS sequence"/>
</dbReference>
<sequence length="203" mass="22581">MCIDQFNRRHILAGLAALPFVSITKPIFAADGKVMSQPDRPYFRFVPGAYENNLCFERSDKKCDICAKACLWKYNGNIYAVNDPDTVCARCIADGNLAKHFGAETFGLHDMEVDVSPPLWEEINHRTPGIPTYNAITWPVINGVPCAFVAAGDSSDFPRGSDVDAAVADAWRERGLGDQGELRYILLFRQMNGKDYRAVVDLD</sequence>
<proteinExistence type="inferred from homology"/>
<dbReference type="AlphaFoldDB" id="A0A371BJ14"/>
<evidence type="ECO:0000313" key="2">
    <source>
        <dbReference type="EMBL" id="RDV07582.1"/>
    </source>
</evidence>
<dbReference type="EMBL" id="QRGP01000001">
    <property type="protein sequence ID" value="RDV07582.1"/>
    <property type="molecule type" value="Genomic_DNA"/>
</dbReference>
<comment type="similarity">
    <text evidence="1">Belongs to the UPF0167 family.</text>
</comment>
<dbReference type="OrthoDB" id="7065534at2"/>
<comment type="caution">
    <text evidence="2">The sequence shown here is derived from an EMBL/GenBank/DDBJ whole genome shotgun (WGS) entry which is preliminary data.</text>
</comment>
<evidence type="ECO:0000256" key="1">
    <source>
        <dbReference type="ARBA" id="ARBA00008525"/>
    </source>
</evidence>